<organism evidence="3 4">
    <name type="scientific">Schumannella soli</name>
    <dbReference type="NCBI Taxonomy" id="2590779"/>
    <lineage>
        <taxon>Bacteria</taxon>
        <taxon>Bacillati</taxon>
        <taxon>Actinomycetota</taxon>
        <taxon>Actinomycetes</taxon>
        <taxon>Micrococcales</taxon>
        <taxon>Microbacteriaceae</taxon>
        <taxon>Schumannella</taxon>
    </lineage>
</organism>
<evidence type="ECO:0000313" key="3">
    <source>
        <dbReference type="EMBL" id="TPW78044.1"/>
    </source>
</evidence>
<feature type="compositionally biased region" description="Low complexity" evidence="1">
    <location>
        <begin position="46"/>
        <end position="64"/>
    </location>
</feature>
<comment type="caution">
    <text evidence="3">The sequence shown here is derived from an EMBL/GenBank/DDBJ whole genome shotgun (WGS) entry which is preliminary data.</text>
</comment>
<protein>
    <submittedName>
        <fullName evidence="3">Uncharacterized protein</fullName>
    </submittedName>
</protein>
<sequence length="233" mass="24372">MTATSPRPRRRILWILIAAVAIIALAIAAAVIAGTIRASESDPTIAPTDTSASPKPSASATADAEPTGCLGGDTRDADMLLAAQKAAPHTSNGAVEVAAAAMRWMYQYPVPSDDQIASASPKLFASSASAQFRDLSAAYAKTSNPSAGVVENGKTFYISTIPGVWHLESYTDTTATVSVGGGYVVDGELSPQLRFATTSTWKWEDGSWRLESGEFKRAVDDLYSIGTTFTGGC</sequence>
<evidence type="ECO:0000256" key="2">
    <source>
        <dbReference type="SAM" id="Phobius"/>
    </source>
</evidence>
<evidence type="ECO:0000256" key="1">
    <source>
        <dbReference type="SAM" id="MobiDB-lite"/>
    </source>
</evidence>
<keyword evidence="2" id="KW-0472">Membrane</keyword>
<accession>A0A506XYN4</accession>
<dbReference type="AlphaFoldDB" id="A0A506XYN4"/>
<keyword evidence="2" id="KW-0812">Transmembrane</keyword>
<keyword evidence="2" id="KW-1133">Transmembrane helix</keyword>
<dbReference type="EMBL" id="VHQG01000001">
    <property type="protein sequence ID" value="TPW78044.1"/>
    <property type="molecule type" value="Genomic_DNA"/>
</dbReference>
<feature type="region of interest" description="Disordered" evidence="1">
    <location>
        <begin position="42"/>
        <end position="69"/>
    </location>
</feature>
<dbReference type="OrthoDB" id="5116452at2"/>
<proteinExistence type="predicted"/>
<dbReference type="RefSeq" id="WP_141162569.1">
    <property type="nucleotide sequence ID" value="NZ_VHQG01000001.1"/>
</dbReference>
<keyword evidence="4" id="KW-1185">Reference proteome</keyword>
<feature type="transmembrane region" description="Helical" evidence="2">
    <location>
        <begin position="12"/>
        <end position="36"/>
    </location>
</feature>
<reference evidence="3 4" key="1">
    <citation type="submission" date="2019-06" db="EMBL/GenBank/DDBJ databases">
        <authorList>
            <person name="Li F."/>
        </authorList>
    </citation>
    <scope>NUCLEOTIDE SEQUENCE [LARGE SCALE GENOMIC DNA]</scope>
    <source>
        <strain evidence="3 4">10F1D-1</strain>
    </source>
</reference>
<dbReference type="Proteomes" id="UP000316252">
    <property type="component" value="Unassembled WGS sequence"/>
</dbReference>
<evidence type="ECO:0000313" key="4">
    <source>
        <dbReference type="Proteomes" id="UP000316252"/>
    </source>
</evidence>
<gene>
    <name evidence="3" type="ORF">FJ657_05305</name>
</gene>
<name>A0A506XYN4_9MICO</name>